<dbReference type="VEuPathDB" id="FungiDB:PSTT_03461"/>
<dbReference type="AlphaFoldDB" id="A0A2S4VRC4"/>
<reference evidence="8" key="3">
    <citation type="journal article" date="2018" name="Mol. Plant Microbe Interact.">
        <title>Genome sequence resources for the wheat stripe rust pathogen (Puccinia striiformis f. sp. tritici) and the barley stripe rust pathogen (Puccinia striiformis f. sp. hordei).</title>
        <authorList>
            <person name="Xia C."/>
            <person name="Wang M."/>
            <person name="Yin C."/>
            <person name="Cornejo O.E."/>
            <person name="Hulbert S.H."/>
            <person name="Chen X."/>
        </authorList>
    </citation>
    <scope>NUCLEOTIDE SEQUENCE [LARGE SCALE GENOMIC DNA]</scope>
    <source>
        <strain evidence="8">93TX-2</strain>
    </source>
</reference>
<dbReference type="InterPro" id="IPR052035">
    <property type="entry name" value="ZnF_BED_domain_contain"/>
</dbReference>
<protein>
    <recommendedName>
        <fullName evidence="9">BED-type domain-containing protein</fullName>
    </recommendedName>
</protein>
<feature type="compositionally biased region" description="Polar residues" evidence="6">
    <location>
        <begin position="8"/>
        <end position="19"/>
    </location>
</feature>
<evidence type="ECO:0000256" key="4">
    <source>
        <dbReference type="ARBA" id="ARBA00022833"/>
    </source>
</evidence>
<dbReference type="GO" id="GO:0008270">
    <property type="term" value="F:zinc ion binding"/>
    <property type="evidence" value="ECO:0007669"/>
    <property type="project" value="UniProtKB-KW"/>
</dbReference>
<organism evidence="7 8">
    <name type="scientific">Puccinia striiformis</name>
    <dbReference type="NCBI Taxonomy" id="27350"/>
    <lineage>
        <taxon>Eukaryota</taxon>
        <taxon>Fungi</taxon>
        <taxon>Dikarya</taxon>
        <taxon>Basidiomycota</taxon>
        <taxon>Pucciniomycotina</taxon>
        <taxon>Pucciniomycetes</taxon>
        <taxon>Pucciniales</taxon>
        <taxon>Pucciniaceae</taxon>
        <taxon>Puccinia</taxon>
    </lineage>
</organism>
<reference evidence="7 8" key="1">
    <citation type="submission" date="2017-12" db="EMBL/GenBank/DDBJ databases">
        <title>Gene loss provides genomic basis for host adaptation in cereal stripe rust fungi.</title>
        <authorList>
            <person name="Xia C."/>
        </authorList>
    </citation>
    <scope>NUCLEOTIDE SEQUENCE [LARGE SCALE GENOMIC DNA]</scope>
    <source>
        <strain evidence="7 8">93TX-2</strain>
    </source>
</reference>
<dbReference type="EMBL" id="PKSM01000106">
    <property type="protein sequence ID" value="POW12096.1"/>
    <property type="molecule type" value="Genomic_DNA"/>
</dbReference>
<dbReference type="Proteomes" id="UP000238274">
    <property type="component" value="Unassembled WGS sequence"/>
</dbReference>
<dbReference type="GO" id="GO:0005634">
    <property type="term" value="C:nucleus"/>
    <property type="evidence" value="ECO:0007669"/>
    <property type="project" value="UniProtKB-SubCell"/>
</dbReference>
<evidence type="ECO:0008006" key="9">
    <source>
        <dbReference type="Google" id="ProtNLM"/>
    </source>
</evidence>
<feature type="region of interest" description="Disordered" evidence="6">
    <location>
        <begin position="1"/>
        <end position="29"/>
    </location>
</feature>
<keyword evidence="2" id="KW-0479">Metal-binding</keyword>
<gene>
    <name evidence="7" type="ORF">PSHT_08184</name>
</gene>
<evidence type="ECO:0000256" key="1">
    <source>
        <dbReference type="ARBA" id="ARBA00004123"/>
    </source>
</evidence>
<dbReference type="OrthoDB" id="2504290at2759"/>
<name>A0A2S4VRC4_9BASI</name>
<dbReference type="VEuPathDB" id="FungiDB:PSHT_08184"/>
<evidence type="ECO:0000313" key="8">
    <source>
        <dbReference type="Proteomes" id="UP000238274"/>
    </source>
</evidence>
<keyword evidence="3" id="KW-0863">Zinc-finger</keyword>
<evidence type="ECO:0000256" key="2">
    <source>
        <dbReference type="ARBA" id="ARBA00022723"/>
    </source>
</evidence>
<dbReference type="SMART" id="SM00614">
    <property type="entry name" value="ZnF_BED"/>
    <property type="match status" value="1"/>
</dbReference>
<accession>A0A2S4VRC4</accession>
<comment type="caution">
    <text evidence="7">The sequence shown here is derived from an EMBL/GenBank/DDBJ whole genome shotgun (WGS) entry which is preliminary data.</text>
</comment>
<comment type="subcellular location">
    <subcellularLocation>
        <location evidence="1">Nucleus</location>
    </subcellularLocation>
</comment>
<proteinExistence type="predicted"/>
<keyword evidence="5" id="KW-0539">Nucleus</keyword>
<keyword evidence="4" id="KW-0862">Zinc</keyword>
<evidence type="ECO:0000313" key="7">
    <source>
        <dbReference type="EMBL" id="POW12096.1"/>
    </source>
</evidence>
<keyword evidence="8" id="KW-1185">Reference proteome</keyword>
<dbReference type="PANTHER" id="PTHR46481:SF10">
    <property type="entry name" value="ZINC FINGER BED DOMAIN-CONTAINING PROTEIN 39"/>
    <property type="match status" value="1"/>
</dbReference>
<sequence length="253" mass="28119">MKRKTVDTNHSGMESSNTAIIELDNSDKDRSEVSNKQSWVWNHFKVSPDSTSAVCQVVQRGGIICGARLKQDKSASTKNFHGHLLKIHQLADPKLLKKTKKSSHLDMEKWSKSGGSSKMKVQLNNKSLNNAIVYFLAECDLSFATVERKSFQALVHLLNEGATPLLSKTSRGGISTHLARVFLQSQETIKLEFIAKQDTISFTTDAWTAPNVTAFMAVTAHYIDSNYETKDLTLAVPHIQGWSSLFLSFGFPS</sequence>
<evidence type="ECO:0000256" key="3">
    <source>
        <dbReference type="ARBA" id="ARBA00022771"/>
    </source>
</evidence>
<dbReference type="PANTHER" id="PTHR46481">
    <property type="entry name" value="ZINC FINGER BED DOMAIN-CONTAINING PROTEIN 4"/>
    <property type="match status" value="1"/>
</dbReference>
<reference evidence="8" key="2">
    <citation type="journal article" date="2018" name="BMC Genomics">
        <title>Genomic insights into host adaptation between the wheat stripe rust pathogen (Puccinia striiformis f. sp. tritici) and the barley stripe rust pathogen (Puccinia striiformis f. sp. hordei).</title>
        <authorList>
            <person name="Xia C."/>
            <person name="Wang M."/>
            <person name="Yin C."/>
            <person name="Cornejo O.E."/>
            <person name="Hulbert S.H."/>
            <person name="Chen X."/>
        </authorList>
    </citation>
    <scope>NUCLEOTIDE SEQUENCE [LARGE SCALE GENOMIC DNA]</scope>
    <source>
        <strain evidence="8">93TX-2</strain>
    </source>
</reference>
<evidence type="ECO:0000256" key="5">
    <source>
        <dbReference type="ARBA" id="ARBA00023242"/>
    </source>
</evidence>
<evidence type="ECO:0000256" key="6">
    <source>
        <dbReference type="SAM" id="MobiDB-lite"/>
    </source>
</evidence>